<keyword evidence="4" id="KW-1185">Reference proteome</keyword>
<dbReference type="AlphaFoldDB" id="A0A8I6WQ48"/>
<evidence type="ECO:0000313" key="3">
    <source>
        <dbReference type="EnsemblPlants" id="HORVU.MOREX.r3.1HG0054440.1"/>
    </source>
</evidence>
<dbReference type="EnsemblPlants" id="HORVU.MOREX.r3.1HG0054440.1">
    <property type="protein sequence ID" value="HORVU.MOREX.r3.1HG0054440.1"/>
    <property type="gene ID" value="HORVU.MOREX.r3.1HG0054440"/>
</dbReference>
<evidence type="ECO:0000256" key="1">
    <source>
        <dbReference type="SAM" id="MobiDB-lite"/>
    </source>
</evidence>
<dbReference type="GeneID" id="123411128"/>
<dbReference type="InterPro" id="IPR022059">
    <property type="entry name" value="DUF3615"/>
</dbReference>
<accession>A0A8I6WQ48</accession>
<dbReference type="Gramene" id="HORVU.MOREX.r3.1HG0054440.1">
    <property type="protein sequence ID" value="HORVU.MOREX.r3.1HG0054440.1"/>
    <property type="gene ID" value="HORVU.MOREX.r3.1HG0054440"/>
</dbReference>
<evidence type="ECO:0000259" key="2">
    <source>
        <dbReference type="Pfam" id="PF12274"/>
    </source>
</evidence>
<reference evidence="3" key="2">
    <citation type="submission" date="2020-10" db="EMBL/GenBank/DDBJ databases">
        <authorList>
            <person name="Scholz U."/>
            <person name="Mascher M."/>
            <person name="Fiebig A."/>
        </authorList>
    </citation>
    <scope>NUCLEOTIDE SEQUENCE [LARGE SCALE GENOMIC DNA]</scope>
    <source>
        <strain evidence="3">cv. Morex</strain>
    </source>
</reference>
<dbReference type="Proteomes" id="UP000011116">
    <property type="component" value="Chromosome 1H"/>
</dbReference>
<dbReference type="OrthoDB" id="617209at2759"/>
<dbReference type="Gramene" id="HORVU.MOREX.r2.1HG0042750.1">
    <property type="protein sequence ID" value="HORVU.MOREX.r2.1HG0042750.1"/>
    <property type="gene ID" value="HORVU.MOREX.r2.1HG0042750"/>
</dbReference>
<feature type="region of interest" description="Disordered" evidence="1">
    <location>
        <begin position="1"/>
        <end position="99"/>
    </location>
</feature>
<dbReference type="PANTHER" id="PTHR33326">
    <property type="entry name" value="OS05G0543800 PROTEIN"/>
    <property type="match status" value="1"/>
</dbReference>
<organism evidence="3 4">
    <name type="scientific">Hordeum vulgare subsp. vulgare</name>
    <name type="common">Domesticated barley</name>
    <dbReference type="NCBI Taxonomy" id="112509"/>
    <lineage>
        <taxon>Eukaryota</taxon>
        <taxon>Viridiplantae</taxon>
        <taxon>Streptophyta</taxon>
        <taxon>Embryophyta</taxon>
        <taxon>Tracheophyta</taxon>
        <taxon>Spermatophyta</taxon>
        <taxon>Magnoliopsida</taxon>
        <taxon>Liliopsida</taxon>
        <taxon>Poales</taxon>
        <taxon>Poaceae</taxon>
        <taxon>BOP clade</taxon>
        <taxon>Pooideae</taxon>
        <taxon>Triticodae</taxon>
        <taxon>Triticeae</taxon>
        <taxon>Hordeinae</taxon>
        <taxon>Hordeum</taxon>
    </lineage>
</organism>
<reference evidence="4" key="1">
    <citation type="journal article" date="2012" name="Nature">
        <title>A physical, genetic and functional sequence assembly of the barley genome.</title>
        <authorList>
            <consortium name="The International Barley Genome Sequencing Consortium"/>
            <person name="Mayer K.F."/>
            <person name="Waugh R."/>
            <person name="Brown J.W."/>
            <person name="Schulman A."/>
            <person name="Langridge P."/>
            <person name="Platzer M."/>
            <person name="Fincher G.B."/>
            <person name="Muehlbauer G.J."/>
            <person name="Sato K."/>
            <person name="Close T.J."/>
            <person name="Wise R.P."/>
            <person name="Stein N."/>
        </authorList>
    </citation>
    <scope>NUCLEOTIDE SEQUENCE [LARGE SCALE GENOMIC DNA]</scope>
    <source>
        <strain evidence="4">cv. Morex</strain>
    </source>
</reference>
<name>A0A8I6WQ48_HORVV</name>
<proteinExistence type="predicted"/>
<evidence type="ECO:0000313" key="4">
    <source>
        <dbReference type="Proteomes" id="UP000011116"/>
    </source>
</evidence>
<feature type="compositionally biased region" description="Basic residues" evidence="1">
    <location>
        <begin position="8"/>
        <end position="18"/>
    </location>
</feature>
<feature type="domain" description="DUF3615" evidence="2">
    <location>
        <begin position="221"/>
        <end position="326"/>
    </location>
</feature>
<protein>
    <recommendedName>
        <fullName evidence="2">DUF3615 domain-containing protein</fullName>
    </recommendedName>
</protein>
<dbReference type="RefSeq" id="XP_044959997.1">
    <property type="nucleotide sequence ID" value="XM_045104062.1"/>
</dbReference>
<dbReference type="KEGG" id="hvg:123411128"/>
<dbReference type="Pfam" id="PF12274">
    <property type="entry name" value="DUF3615"/>
    <property type="match status" value="1"/>
</dbReference>
<sequence>MPPPGSRGRGRGRGRGPHGRPSLPVEQRQDHFGWDGAPQTRGMGRPLWGACASGRAGHACGSADPGPSRPRRSEGRSRRRLGSTLSQEHGPTQMLREPSVSRLNKLLDTTTFTESPTLGSPILARTPTDWPMTFYIRIDRKGSFHTYPHVGGPFRKLQEAHNAIYRYLEDRRHPTMFKEQDGVSLMDIAIREAIYWPDGSRRNGPKSEMIEESRHQMRLLAQALVDKYNDDHNRFGDLAHELKDVMNYQYISEGHQYYHFNFTTKTKRADAFGCGTNNLFFVEVEIKFVNEEDEKLVVSCFCMVKPNDNGYCYGCVNNGSVRMKHPNNADAYAGGHLDLPLGCCSGDYWIDYEEDVKAEEDNIRYMYKGMDDPEFLKEFLTLPPGATPIV</sequence>
<gene>
    <name evidence="3" type="primary">LOC123411128</name>
</gene>
<reference evidence="3" key="3">
    <citation type="submission" date="2022-01" db="UniProtKB">
        <authorList>
            <consortium name="EnsemblPlants"/>
        </authorList>
    </citation>
    <scope>IDENTIFICATION</scope>
    <source>
        <strain evidence="3">subsp. vulgare</strain>
    </source>
</reference>
<dbReference type="PANTHER" id="PTHR33326:SF4">
    <property type="entry name" value="OS08G0495300 PROTEIN"/>
    <property type="match status" value="1"/>
</dbReference>